<gene>
    <name evidence="9" type="ORF">Cantr_03295</name>
</gene>
<comment type="subcellular location">
    <subcellularLocation>
        <location evidence="6">Membrane</location>
        <topology evidence="6">Single-pass membrane protein</topology>
    </subcellularLocation>
</comment>
<dbReference type="PROSITE" id="PS51635">
    <property type="entry name" value="PNPLA"/>
    <property type="match status" value="1"/>
</dbReference>
<dbReference type="SUPFAM" id="SSF52151">
    <property type="entry name" value="FabD/lysophospholipase-like"/>
    <property type="match status" value="1"/>
</dbReference>
<feature type="region of interest" description="Disordered" evidence="7">
    <location>
        <begin position="80"/>
        <end position="238"/>
    </location>
</feature>
<dbReference type="Pfam" id="PF11815">
    <property type="entry name" value="DUF3336"/>
    <property type="match status" value="1"/>
</dbReference>
<evidence type="ECO:0000313" key="9">
    <source>
        <dbReference type="EMBL" id="RCK67772.1"/>
    </source>
</evidence>
<keyword evidence="3 5" id="KW-0442">Lipid degradation</keyword>
<feature type="transmembrane region" description="Helical" evidence="6">
    <location>
        <begin position="257"/>
        <end position="288"/>
    </location>
</feature>
<comment type="similarity">
    <text evidence="1 6">Belongs to the PLPL family.</text>
</comment>
<feature type="active site" description="Nucleophile" evidence="5">
    <location>
        <position position="465"/>
    </location>
</feature>
<feature type="region of interest" description="Disordered" evidence="7">
    <location>
        <begin position="823"/>
        <end position="861"/>
    </location>
</feature>
<dbReference type="InterPro" id="IPR050301">
    <property type="entry name" value="NTE"/>
</dbReference>
<dbReference type="AlphaFoldDB" id="A0A367YRZ4"/>
<dbReference type="GO" id="GO:0004806">
    <property type="term" value="F:triacylglycerol lipase activity"/>
    <property type="evidence" value="ECO:0007669"/>
    <property type="project" value="InterPro"/>
</dbReference>
<sequence>MLGWEQCSFDVALLPNAEKRQLEYIANIHNYYNYHQSSIMDTEKRIPLFEEDKDYIDEDHISEFAKALIWQDDYDYDTTSPTTPLNERQSFITTTTDGNSDEDEDEDEDDGEEAASEESKLIDEATALGGVTPHRALSNSGTIVPTDNEESKHASSPAPPSQANNDDDEEDPISPSKRPVLISSKSDWFPVRSDSPITPASTKDSTPTPTSASGTTRPTSSSSDKNKPQRTRSRKRSTLRVLQNEFRNSSSYTLLRWPILIGVLLWIAFLGFLYFVIRVYVALLEYFFTWTGERKKLRDKLRGSSSYDEWIENAVALDKYLNLDKWSENPKFSYYDYKTVKLTISRLRKLRTEEKIPDLMVVLQGCLKKNFAGIENRQLYSHRYYGTKNLVEEYYAEVVKCIEKVTEDTTVGLEHKRKFFRIVLKNYGKSALCLSGGACFAYTHFGIAKALLDQDLLPNIISGTSGGGLIAALLCIRNNEELKKLLVPQLARKITACEDPWYVWIPRFIKTGARFDAVSWARKSNFFTRGSTTFEEAAKRTGRKLNISTIPADPHSPAILCNDITSPHCIIWSTLLASSAVPGILNPVVLMMKNPANGQVIPFSLGSKWRDGSLRTDIPVEALNTYYNVNFTIVSQVNPHISLFYFAPKGTVGRPVSTSKRKTSREKYASFRGGFIATALEQLFRLEIKKWLQIIKSLDLLPHFLQQDWSNIWLQNFSGTITIWPRNRLVDFWYILSDPTERRMAEIIAKGERCMYPRLLFIKHRASIERAVERGKKLTLLNYRLANKAMGEEEVDVDCESDDDDDDEGDVVSEYDVGRFKRSAGLSNEEKEMLAEFGDDEDEEDEFSEEDVDSDAFNPGFVNHHAKHRRNTIF</sequence>
<evidence type="ECO:0000256" key="4">
    <source>
        <dbReference type="ARBA" id="ARBA00023098"/>
    </source>
</evidence>
<feature type="compositionally biased region" description="Acidic residues" evidence="7">
    <location>
        <begin position="837"/>
        <end position="854"/>
    </location>
</feature>
<evidence type="ECO:0000256" key="7">
    <source>
        <dbReference type="SAM" id="MobiDB-lite"/>
    </source>
</evidence>
<keyword evidence="6" id="KW-0472">Membrane</keyword>
<dbReference type="OrthoDB" id="15478at2759"/>
<proteinExistence type="inferred from homology"/>
<dbReference type="EMBL" id="QLNQ01000001">
    <property type="protein sequence ID" value="RCK67772.1"/>
    <property type="molecule type" value="Genomic_DNA"/>
</dbReference>
<reference evidence="9 10" key="1">
    <citation type="submission" date="2018-06" db="EMBL/GenBank/DDBJ databases">
        <title>Whole genome sequencing of Candida tropicalis (genome annotated by CSBL at Korea University).</title>
        <authorList>
            <person name="Ahn J."/>
        </authorList>
    </citation>
    <scope>NUCLEOTIDE SEQUENCE [LARGE SCALE GENOMIC DNA]</scope>
    <source>
        <strain evidence="9 10">ATCC 20962</strain>
    </source>
</reference>
<feature type="domain" description="PNPLA" evidence="8">
    <location>
        <begin position="432"/>
        <end position="624"/>
    </location>
</feature>
<dbReference type="GO" id="GO:0006641">
    <property type="term" value="P:triglyceride metabolic process"/>
    <property type="evidence" value="ECO:0007669"/>
    <property type="project" value="UniProtKB-ARBA"/>
</dbReference>
<dbReference type="PANTHER" id="PTHR14226">
    <property type="entry name" value="NEUROPATHY TARGET ESTERASE/SWISS CHEESE D.MELANOGASTER"/>
    <property type="match status" value="1"/>
</dbReference>
<protein>
    <recommendedName>
        <fullName evidence="6">Patatin-like phospholipase domain-containing protein</fullName>
        <ecNumber evidence="6">3.1.1.-</ecNumber>
    </recommendedName>
</protein>
<keyword evidence="6" id="KW-1133">Transmembrane helix</keyword>
<dbReference type="InterPro" id="IPR002641">
    <property type="entry name" value="PNPLA_dom"/>
</dbReference>
<feature type="compositionally biased region" description="Polar residues" evidence="7">
    <location>
        <begin position="195"/>
        <end position="204"/>
    </location>
</feature>
<evidence type="ECO:0000256" key="6">
    <source>
        <dbReference type="RuleBase" id="RU362055"/>
    </source>
</evidence>
<evidence type="ECO:0000256" key="1">
    <source>
        <dbReference type="ARBA" id="ARBA00006104"/>
    </source>
</evidence>
<dbReference type="InterPro" id="IPR021771">
    <property type="entry name" value="Triacylglycerol_lipase_N"/>
</dbReference>
<comment type="function">
    <text evidence="6">Lipid hydrolase.</text>
</comment>
<evidence type="ECO:0000256" key="2">
    <source>
        <dbReference type="ARBA" id="ARBA00022801"/>
    </source>
</evidence>
<dbReference type="Gene3D" id="3.40.1090.10">
    <property type="entry name" value="Cytosolic phospholipase A2 catalytic domain"/>
    <property type="match status" value="2"/>
</dbReference>
<dbReference type="Pfam" id="PF01734">
    <property type="entry name" value="Patatin"/>
    <property type="match status" value="1"/>
</dbReference>
<keyword evidence="4 5" id="KW-0443">Lipid metabolism</keyword>
<feature type="compositionally biased region" description="Low complexity" evidence="7">
    <location>
        <begin position="205"/>
        <end position="223"/>
    </location>
</feature>
<comment type="caution">
    <text evidence="9">The sequence shown here is derived from an EMBL/GenBank/DDBJ whole genome shotgun (WGS) entry which is preliminary data.</text>
</comment>
<dbReference type="PANTHER" id="PTHR14226:SF66">
    <property type="entry name" value="TRIACYLGLYCEROL LIPASE PTL2"/>
    <property type="match status" value="1"/>
</dbReference>
<name>A0A367YRZ4_9ASCO</name>
<dbReference type="STRING" id="5486.A0A367YRZ4"/>
<dbReference type="CDD" id="cd07232">
    <property type="entry name" value="Pat_PLPL"/>
    <property type="match status" value="1"/>
</dbReference>
<evidence type="ECO:0000256" key="5">
    <source>
        <dbReference type="PROSITE-ProRule" id="PRU01161"/>
    </source>
</evidence>
<dbReference type="GO" id="GO:0016020">
    <property type="term" value="C:membrane"/>
    <property type="evidence" value="ECO:0007669"/>
    <property type="project" value="UniProtKB-SubCell"/>
</dbReference>
<dbReference type="EC" id="3.1.1.-" evidence="6"/>
<keyword evidence="6" id="KW-0812">Transmembrane</keyword>
<feature type="transmembrane region" description="Helical" evidence="6">
    <location>
        <begin position="426"/>
        <end position="445"/>
    </location>
</feature>
<feature type="compositionally biased region" description="Acidic residues" evidence="7">
    <location>
        <begin position="99"/>
        <end position="116"/>
    </location>
</feature>
<feature type="short sequence motif" description="GXSXG" evidence="5">
    <location>
        <begin position="463"/>
        <end position="467"/>
    </location>
</feature>
<dbReference type="GO" id="GO:0016042">
    <property type="term" value="P:lipid catabolic process"/>
    <property type="evidence" value="ECO:0007669"/>
    <property type="project" value="UniProtKB-UniRule"/>
</dbReference>
<feature type="compositionally biased region" description="Basic residues" evidence="7">
    <location>
        <begin position="228"/>
        <end position="238"/>
    </location>
</feature>
<evidence type="ECO:0000259" key="8">
    <source>
        <dbReference type="PROSITE" id="PS51635"/>
    </source>
</evidence>
<keyword evidence="2 5" id="KW-0378">Hydrolase</keyword>
<comment type="caution">
    <text evidence="5 6">Lacks conserved residue(s) required for the propagation of feature annotation.</text>
</comment>
<feature type="compositionally biased region" description="Polar residues" evidence="7">
    <location>
        <begin position="85"/>
        <end position="96"/>
    </location>
</feature>
<organism evidence="9 10">
    <name type="scientific">Candida viswanathii</name>
    <dbReference type="NCBI Taxonomy" id="5486"/>
    <lineage>
        <taxon>Eukaryota</taxon>
        <taxon>Fungi</taxon>
        <taxon>Dikarya</taxon>
        <taxon>Ascomycota</taxon>
        <taxon>Saccharomycotina</taxon>
        <taxon>Pichiomycetes</taxon>
        <taxon>Debaryomycetaceae</taxon>
        <taxon>Candida/Lodderomyces clade</taxon>
        <taxon>Candida</taxon>
    </lineage>
</organism>
<dbReference type="InterPro" id="IPR016035">
    <property type="entry name" value="Acyl_Trfase/lysoPLipase"/>
</dbReference>
<keyword evidence="10" id="KW-1185">Reference proteome</keyword>
<dbReference type="Proteomes" id="UP000253472">
    <property type="component" value="Unassembled WGS sequence"/>
</dbReference>
<feature type="active site" description="Proton acceptor" evidence="5">
    <location>
        <position position="611"/>
    </location>
</feature>
<evidence type="ECO:0000256" key="3">
    <source>
        <dbReference type="ARBA" id="ARBA00022963"/>
    </source>
</evidence>
<accession>A0A367YRZ4</accession>
<evidence type="ECO:0000313" key="10">
    <source>
        <dbReference type="Proteomes" id="UP000253472"/>
    </source>
</evidence>